<name>A0A0P5FMX0_9CRUS</name>
<evidence type="ECO:0000313" key="3">
    <source>
        <dbReference type="EMBL" id="KZS08666.1"/>
    </source>
</evidence>
<evidence type="ECO:0000256" key="2">
    <source>
        <dbReference type="SAM" id="Phobius"/>
    </source>
</evidence>
<proteinExistence type="predicted"/>
<reference evidence="3 4" key="1">
    <citation type="submission" date="2016-03" db="EMBL/GenBank/DDBJ databases">
        <title>EvidentialGene: Evidence-directed Construction of Genes on Genomes.</title>
        <authorList>
            <person name="Gilbert D.G."/>
            <person name="Choi J.-H."/>
            <person name="Mockaitis K."/>
            <person name="Colbourne J."/>
            <person name="Pfrender M."/>
        </authorList>
    </citation>
    <scope>NUCLEOTIDE SEQUENCE [LARGE SCALE GENOMIC DNA]</scope>
    <source>
        <strain evidence="3 4">Xinb3</strain>
        <tissue evidence="3">Complete organism</tissue>
    </source>
</reference>
<dbReference type="EMBL" id="LRGB01002190">
    <property type="protein sequence ID" value="KZS08666.1"/>
    <property type="molecule type" value="Genomic_DNA"/>
</dbReference>
<accession>A0A0P5FMX0</accession>
<organism evidence="3 4">
    <name type="scientific">Daphnia magna</name>
    <dbReference type="NCBI Taxonomy" id="35525"/>
    <lineage>
        <taxon>Eukaryota</taxon>
        <taxon>Metazoa</taxon>
        <taxon>Ecdysozoa</taxon>
        <taxon>Arthropoda</taxon>
        <taxon>Crustacea</taxon>
        <taxon>Branchiopoda</taxon>
        <taxon>Diplostraca</taxon>
        <taxon>Cladocera</taxon>
        <taxon>Anomopoda</taxon>
        <taxon>Daphniidae</taxon>
        <taxon>Daphnia</taxon>
    </lineage>
</organism>
<feature type="compositionally biased region" description="Low complexity" evidence="1">
    <location>
        <begin position="359"/>
        <end position="368"/>
    </location>
</feature>
<dbReference type="GO" id="GO:0016020">
    <property type="term" value="C:membrane"/>
    <property type="evidence" value="ECO:0007669"/>
    <property type="project" value="TreeGrafter"/>
</dbReference>
<dbReference type="STRING" id="35525.A0A0P5FMX0"/>
<dbReference type="AlphaFoldDB" id="A0A0P5FMX0"/>
<dbReference type="Proteomes" id="UP000076858">
    <property type="component" value="Unassembled WGS sequence"/>
</dbReference>
<keyword evidence="2" id="KW-0472">Membrane</keyword>
<evidence type="ECO:0000256" key="1">
    <source>
        <dbReference type="SAM" id="MobiDB-lite"/>
    </source>
</evidence>
<keyword evidence="2" id="KW-0812">Transmembrane</keyword>
<keyword evidence="4" id="KW-1185">Reference proteome</keyword>
<gene>
    <name evidence="3" type="ORF">APZ42_027343</name>
</gene>
<evidence type="ECO:0000313" key="4">
    <source>
        <dbReference type="Proteomes" id="UP000076858"/>
    </source>
</evidence>
<sequence>MPGERFLVATPDSSQEDEIGVFGESCQDINGRTITGGNHYVPGPDSCTVCLCDGGKPKWCQAVLCAAPKDCKSFRIGSSCCEFICLDNTEGGNDEGSVDVTWGGDTWIGGDLGFRLVATAITAVLSLALLVFLFYRLKRRRARRHSACHEMEGDTIPSSSIVSYDHGDLTSSTGHLSRQPQPLINLGEHQSPMCVMWKLPSSSATDYPPPYSENPTNRLTIEDHETIRETTSLLAVPSAPSNDLVNDAPLSHVSLVRRSNDTLDSGDFLDAGTPPPSYAEVLASISTPAMNEIEENFSPVREDGDELPSAQWRNSLNLPRERSPAEVAIQRFSLQLALDCSDTSSCTSSSSHVQPGTLSTSSSSSAASIVHLGSH</sequence>
<dbReference type="PANTHER" id="PTHR15256">
    <property type="entry name" value="INTEGRAL MEMBRANE PROTEIN DGCR2/IDD"/>
    <property type="match status" value="1"/>
</dbReference>
<dbReference type="InterPro" id="IPR042378">
    <property type="entry name" value="IDD"/>
</dbReference>
<comment type="caution">
    <text evidence="3">The sequence shown here is derived from an EMBL/GenBank/DDBJ whole genome shotgun (WGS) entry which is preliminary data.</text>
</comment>
<protein>
    <submittedName>
        <fullName evidence="3">Uncharacterized protein</fullName>
    </submittedName>
</protein>
<keyword evidence="2" id="KW-1133">Transmembrane helix</keyword>
<dbReference type="PANTHER" id="PTHR15256:SF6">
    <property type="entry name" value="INTEGRAL MEMBRANE PROTEIN DGCR2_IDD"/>
    <property type="match status" value="1"/>
</dbReference>
<feature type="region of interest" description="Disordered" evidence="1">
    <location>
        <begin position="345"/>
        <end position="375"/>
    </location>
</feature>
<dbReference type="OrthoDB" id="6343083at2759"/>
<feature type="transmembrane region" description="Helical" evidence="2">
    <location>
        <begin position="112"/>
        <end position="135"/>
    </location>
</feature>